<comment type="similarity">
    <text evidence="1">Belongs to the bacterial solute-binding protein 1 family.</text>
</comment>
<evidence type="ECO:0000313" key="6">
    <source>
        <dbReference type="Proteomes" id="UP000660110"/>
    </source>
</evidence>
<dbReference type="Pfam" id="PF01547">
    <property type="entry name" value="SBP_bac_1"/>
    <property type="match status" value="1"/>
</dbReference>
<dbReference type="EMBL" id="BMEL01000004">
    <property type="protein sequence ID" value="GGF29122.1"/>
    <property type="molecule type" value="Genomic_DNA"/>
</dbReference>
<dbReference type="PANTHER" id="PTHR43649">
    <property type="entry name" value="ARABINOSE-BINDING PROTEIN-RELATED"/>
    <property type="match status" value="1"/>
</dbReference>
<keyword evidence="6" id="KW-1185">Reference proteome</keyword>
<protein>
    <submittedName>
        <fullName evidence="5">ABC transporter substrate-binding protein</fullName>
    </submittedName>
</protein>
<feature type="chain" id="PRO_5038953482" evidence="4">
    <location>
        <begin position="21"/>
        <end position="424"/>
    </location>
</feature>
<dbReference type="Proteomes" id="UP000660110">
    <property type="component" value="Unassembled WGS sequence"/>
</dbReference>
<dbReference type="PANTHER" id="PTHR43649:SF12">
    <property type="entry name" value="DIACETYLCHITOBIOSE BINDING PROTEIN DASA"/>
    <property type="match status" value="1"/>
</dbReference>
<evidence type="ECO:0000313" key="5">
    <source>
        <dbReference type="EMBL" id="GGF29122.1"/>
    </source>
</evidence>
<reference evidence="5" key="2">
    <citation type="submission" date="2020-09" db="EMBL/GenBank/DDBJ databases">
        <authorList>
            <person name="Sun Q."/>
            <person name="Zhou Y."/>
        </authorList>
    </citation>
    <scope>NUCLEOTIDE SEQUENCE</scope>
    <source>
        <strain evidence="5">CGMCC 1.12153</strain>
    </source>
</reference>
<dbReference type="Gene3D" id="3.40.190.10">
    <property type="entry name" value="Periplasmic binding protein-like II"/>
    <property type="match status" value="2"/>
</dbReference>
<keyword evidence="2" id="KW-0813">Transport</keyword>
<dbReference type="GO" id="GO:0055085">
    <property type="term" value="P:transmembrane transport"/>
    <property type="evidence" value="ECO:0007669"/>
    <property type="project" value="InterPro"/>
</dbReference>
<dbReference type="InterPro" id="IPR050490">
    <property type="entry name" value="Bact_solute-bd_prot1"/>
</dbReference>
<reference evidence="5" key="1">
    <citation type="journal article" date="2014" name="Int. J. Syst. Evol. Microbiol.">
        <title>Complete genome sequence of Corynebacterium casei LMG S-19264T (=DSM 44701T), isolated from a smear-ripened cheese.</title>
        <authorList>
            <consortium name="US DOE Joint Genome Institute (JGI-PGF)"/>
            <person name="Walter F."/>
            <person name="Albersmeier A."/>
            <person name="Kalinowski J."/>
            <person name="Ruckert C."/>
        </authorList>
    </citation>
    <scope>NUCLEOTIDE SEQUENCE</scope>
    <source>
        <strain evidence="5">CGMCC 1.12153</strain>
    </source>
</reference>
<dbReference type="SUPFAM" id="SSF53850">
    <property type="entry name" value="Periplasmic binding protein-like II"/>
    <property type="match status" value="1"/>
</dbReference>
<evidence type="ECO:0000256" key="3">
    <source>
        <dbReference type="ARBA" id="ARBA00022729"/>
    </source>
</evidence>
<proteinExistence type="inferred from homology"/>
<sequence>MKKIMVVIAASIWLTGCSFSSGGSGEGSGDQVTIEIYQGKVEFKDQFEELAEEYESEKPDVNIEITSVGGGNDYAGSLKTRFASGDEPEIFSIAGPTEAENFEEYLADVSDTASADAALEGSLDPVTKDGEVLGLPFNQEGYGLIYNKRVFEEAGVNADDIQSYEDLESAVEELDSQKEDLGLEAVFAFPAKEQWVPGNHLSNVYMAAEFDQKVLNAYEADSVEFEKGDEFQRMIDLQNDFSIQPSLTLDYSQQVEQHFSLEEVAIIQQGNWIYPSVEQMDPEFAEENMGILPIPVEGFEGKMPVGIPNYWGVNKNSGEEEVQASKDFIDWMYTSEAGKEAVLQDFKFIPAYEGFDTENIVDPLSKEIYQYASDGNTIGWVFLGYPGTWGDDIGGYIQEYLSGDMTWEEVEEESISRWENYRQE</sequence>
<evidence type="ECO:0000256" key="4">
    <source>
        <dbReference type="SAM" id="SignalP"/>
    </source>
</evidence>
<dbReference type="InterPro" id="IPR006061">
    <property type="entry name" value="SBP_1_CS"/>
</dbReference>
<gene>
    <name evidence="5" type="ORF">GCM10010954_30320</name>
</gene>
<evidence type="ECO:0000256" key="2">
    <source>
        <dbReference type="ARBA" id="ARBA00022448"/>
    </source>
</evidence>
<keyword evidence="3 4" id="KW-0732">Signal</keyword>
<dbReference type="AlphaFoldDB" id="A0A917B744"/>
<evidence type="ECO:0000256" key="1">
    <source>
        <dbReference type="ARBA" id="ARBA00008520"/>
    </source>
</evidence>
<dbReference type="InterPro" id="IPR006059">
    <property type="entry name" value="SBP"/>
</dbReference>
<accession>A0A917B744</accession>
<feature type="signal peptide" evidence="4">
    <location>
        <begin position="1"/>
        <end position="20"/>
    </location>
</feature>
<dbReference type="RefSeq" id="WP_188378365.1">
    <property type="nucleotide sequence ID" value="NZ_BMEL01000004.1"/>
</dbReference>
<dbReference type="PROSITE" id="PS01037">
    <property type="entry name" value="SBP_BACTERIAL_1"/>
    <property type="match status" value="1"/>
</dbReference>
<comment type="caution">
    <text evidence="5">The sequence shown here is derived from an EMBL/GenBank/DDBJ whole genome shotgun (WGS) entry which is preliminary data.</text>
</comment>
<organism evidence="5 6">
    <name type="scientific">Halobacillus andaensis</name>
    <dbReference type="NCBI Taxonomy" id="1176239"/>
    <lineage>
        <taxon>Bacteria</taxon>
        <taxon>Bacillati</taxon>
        <taxon>Bacillota</taxon>
        <taxon>Bacilli</taxon>
        <taxon>Bacillales</taxon>
        <taxon>Bacillaceae</taxon>
        <taxon>Halobacillus</taxon>
    </lineage>
</organism>
<dbReference type="PROSITE" id="PS51257">
    <property type="entry name" value="PROKAR_LIPOPROTEIN"/>
    <property type="match status" value="1"/>
</dbReference>
<name>A0A917B744_HALAA</name>